<dbReference type="Proteomes" id="UP001139462">
    <property type="component" value="Unassembled WGS sequence"/>
</dbReference>
<reference evidence="1" key="1">
    <citation type="submission" date="2021-09" db="EMBL/GenBank/DDBJ databases">
        <title>Genome of Aequorivita sp. strain F64183.</title>
        <authorList>
            <person name="Wang Y."/>
        </authorList>
    </citation>
    <scope>NUCLEOTIDE SEQUENCE</scope>
    <source>
        <strain evidence="1">F64183</strain>
    </source>
</reference>
<accession>A0A9X1R3V4</accession>
<proteinExistence type="predicted"/>
<organism evidence="1 2">
    <name type="scientific">Aequorivita xiaoshiensis</name>
    <dbReference type="NCBI Taxonomy" id="2874476"/>
    <lineage>
        <taxon>Bacteria</taxon>
        <taxon>Pseudomonadati</taxon>
        <taxon>Bacteroidota</taxon>
        <taxon>Flavobacteriia</taxon>
        <taxon>Flavobacteriales</taxon>
        <taxon>Flavobacteriaceae</taxon>
        <taxon>Aequorivita</taxon>
    </lineage>
</organism>
<dbReference type="EMBL" id="JAIRBB010000011">
    <property type="protein sequence ID" value="MCG2431756.1"/>
    <property type="molecule type" value="Genomic_DNA"/>
</dbReference>
<comment type="caution">
    <text evidence="1">The sequence shown here is derived from an EMBL/GenBank/DDBJ whole genome shotgun (WGS) entry which is preliminary data.</text>
</comment>
<dbReference type="AlphaFoldDB" id="A0A9X1R3V4"/>
<evidence type="ECO:0000313" key="2">
    <source>
        <dbReference type="Proteomes" id="UP001139462"/>
    </source>
</evidence>
<evidence type="ECO:0000313" key="1">
    <source>
        <dbReference type="EMBL" id="MCG2431756.1"/>
    </source>
</evidence>
<name>A0A9X1R3V4_9FLAO</name>
<protein>
    <submittedName>
        <fullName evidence="1">Uncharacterized protein</fullName>
    </submittedName>
</protein>
<sequence>MEIEKDYIKREIQKLNLILVSLIDKISGINSSNANNEISSINEVLEKEFDLTLEKISNINTTDLIKHISTLHESHIEKIVKLLYQFVVKIQSLDLKENYELNKTAEKGIIIIEFLNQKSKLFSVERMNMKKTLQLYL</sequence>
<gene>
    <name evidence="1" type="ORF">K8344_11545</name>
</gene>
<dbReference type="RefSeq" id="WP_237608840.1">
    <property type="nucleotide sequence ID" value="NZ_JAIRBB010000011.1"/>
</dbReference>
<keyword evidence="2" id="KW-1185">Reference proteome</keyword>